<proteinExistence type="predicted"/>
<dbReference type="EMBL" id="JAHRIO010023697">
    <property type="protein sequence ID" value="MEQ2166416.1"/>
    <property type="molecule type" value="Genomic_DNA"/>
</dbReference>
<sequence>MTELQLILHNELHLKLFAMTQCAEILTTEHCVPKKFKSNMECLMCKHYMGQIILGSGLEIQFEHLWLLKATHLSKQSRKKHCTNSDLNKAAMSSEHKGR</sequence>
<protein>
    <submittedName>
        <fullName evidence="2">Uncharacterized protein</fullName>
    </submittedName>
</protein>
<keyword evidence="3" id="KW-1185">Reference proteome</keyword>
<name>A0ABV0N4T9_9TELE</name>
<evidence type="ECO:0000313" key="3">
    <source>
        <dbReference type="Proteomes" id="UP001476798"/>
    </source>
</evidence>
<evidence type="ECO:0000256" key="1">
    <source>
        <dbReference type="SAM" id="MobiDB-lite"/>
    </source>
</evidence>
<gene>
    <name evidence="2" type="ORF">GOODEAATRI_027801</name>
</gene>
<feature type="region of interest" description="Disordered" evidence="1">
    <location>
        <begin position="79"/>
        <end position="99"/>
    </location>
</feature>
<dbReference type="Proteomes" id="UP001476798">
    <property type="component" value="Unassembled WGS sequence"/>
</dbReference>
<reference evidence="2 3" key="1">
    <citation type="submission" date="2021-06" db="EMBL/GenBank/DDBJ databases">
        <authorList>
            <person name="Palmer J.M."/>
        </authorList>
    </citation>
    <scope>NUCLEOTIDE SEQUENCE [LARGE SCALE GENOMIC DNA]</scope>
    <source>
        <strain evidence="2 3">GA_2019</strain>
        <tissue evidence="2">Muscle</tissue>
    </source>
</reference>
<accession>A0ABV0N4T9</accession>
<organism evidence="2 3">
    <name type="scientific">Goodea atripinnis</name>
    <dbReference type="NCBI Taxonomy" id="208336"/>
    <lineage>
        <taxon>Eukaryota</taxon>
        <taxon>Metazoa</taxon>
        <taxon>Chordata</taxon>
        <taxon>Craniata</taxon>
        <taxon>Vertebrata</taxon>
        <taxon>Euteleostomi</taxon>
        <taxon>Actinopterygii</taxon>
        <taxon>Neopterygii</taxon>
        <taxon>Teleostei</taxon>
        <taxon>Neoteleostei</taxon>
        <taxon>Acanthomorphata</taxon>
        <taxon>Ovalentaria</taxon>
        <taxon>Atherinomorphae</taxon>
        <taxon>Cyprinodontiformes</taxon>
        <taxon>Goodeidae</taxon>
        <taxon>Goodea</taxon>
    </lineage>
</organism>
<evidence type="ECO:0000313" key="2">
    <source>
        <dbReference type="EMBL" id="MEQ2166416.1"/>
    </source>
</evidence>
<comment type="caution">
    <text evidence="2">The sequence shown here is derived from an EMBL/GenBank/DDBJ whole genome shotgun (WGS) entry which is preliminary data.</text>
</comment>